<reference evidence="1 2" key="1">
    <citation type="submission" date="2011-08" db="EMBL/GenBank/DDBJ databases">
        <authorList>
            <person name="Weinstock G."/>
            <person name="Sodergren E."/>
            <person name="Clifton S."/>
            <person name="Fulton L."/>
            <person name="Fulton B."/>
            <person name="Courtney L."/>
            <person name="Fronick C."/>
            <person name="Harrison M."/>
            <person name="Strong C."/>
            <person name="Farmer C."/>
            <person name="Delahaunty K."/>
            <person name="Markovic C."/>
            <person name="Hall O."/>
            <person name="Minx P."/>
            <person name="Tomlinson C."/>
            <person name="Mitreva M."/>
            <person name="Hou S."/>
            <person name="Chen J."/>
            <person name="Wollam A."/>
            <person name="Pepin K.H."/>
            <person name="Johnson M."/>
            <person name="Bhonagiri V."/>
            <person name="Zhang X."/>
            <person name="Suruliraj S."/>
            <person name="Warren W."/>
            <person name="Chinwalla A."/>
            <person name="Mardis E.R."/>
            <person name="Wilson R.K."/>
        </authorList>
    </citation>
    <scope>NUCLEOTIDE SEQUENCE [LARGE SCALE GENOMIC DNA]</scope>
    <source>
        <strain evidence="1 2">DP7</strain>
    </source>
</reference>
<comment type="caution">
    <text evidence="1">The sequence shown here is derived from an EMBL/GenBank/DDBJ whole genome shotgun (WGS) entry which is preliminary data.</text>
</comment>
<dbReference type="Proteomes" id="UP000004416">
    <property type="component" value="Unassembled WGS sequence"/>
</dbReference>
<protein>
    <submittedName>
        <fullName evidence="1">Uncharacterized protein</fullName>
    </submittedName>
</protein>
<dbReference type="HOGENOM" id="CLU_3308478_0_0_9"/>
<accession>G9XNA5</accession>
<proteinExistence type="predicted"/>
<evidence type="ECO:0000313" key="2">
    <source>
        <dbReference type="Proteomes" id="UP000004416"/>
    </source>
</evidence>
<dbReference type="AlphaFoldDB" id="G9XNA5"/>
<sequence>MILLSKKYMFYCYSRKILKSNTVLNSSIAQEALVRGYGQ</sequence>
<evidence type="ECO:0000313" key="1">
    <source>
        <dbReference type="EMBL" id="EHL06867.1"/>
    </source>
</evidence>
<gene>
    <name evidence="1" type="ORF">HMPREF0322_02446</name>
</gene>
<organism evidence="1 2">
    <name type="scientific">Desulfitobacterium hafniense DP7</name>
    <dbReference type="NCBI Taxonomy" id="537010"/>
    <lineage>
        <taxon>Bacteria</taxon>
        <taxon>Bacillati</taxon>
        <taxon>Bacillota</taxon>
        <taxon>Clostridia</taxon>
        <taxon>Eubacteriales</taxon>
        <taxon>Desulfitobacteriaceae</taxon>
        <taxon>Desulfitobacterium</taxon>
    </lineage>
</organism>
<name>G9XNA5_DESHA</name>
<dbReference type="EMBL" id="AFZX01000060">
    <property type="protein sequence ID" value="EHL06867.1"/>
    <property type="molecule type" value="Genomic_DNA"/>
</dbReference>